<gene>
    <name evidence="1" type="ORF">SAMN05216167_102533</name>
</gene>
<dbReference type="AlphaFoldDB" id="A0A1I1MDJ3"/>
<name>A0A1I1MDJ3_9BACT</name>
<sequence length="127" mass="14989">MSSQVKFKVTVRAASSSPWDFQPINKEQILAHTIKSLYMQAHKRCEEIAQRNYPIRYDPKQGRYIGKVEEHFVDKARLMVYEGAFAGENFYQTQQGRVEWYYADGHQSYTFNPGFYCDYVFVLSDFT</sequence>
<evidence type="ECO:0000313" key="1">
    <source>
        <dbReference type="EMBL" id="SFC83196.1"/>
    </source>
</evidence>
<organism evidence="1 2">
    <name type="scientific">Spirosoma endophyticum</name>
    <dbReference type="NCBI Taxonomy" id="662367"/>
    <lineage>
        <taxon>Bacteria</taxon>
        <taxon>Pseudomonadati</taxon>
        <taxon>Bacteroidota</taxon>
        <taxon>Cytophagia</taxon>
        <taxon>Cytophagales</taxon>
        <taxon>Cytophagaceae</taxon>
        <taxon>Spirosoma</taxon>
    </lineage>
</organism>
<accession>A0A1I1MDJ3</accession>
<dbReference type="EMBL" id="FOLQ01000002">
    <property type="protein sequence ID" value="SFC83196.1"/>
    <property type="molecule type" value="Genomic_DNA"/>
</dbReference>
<protein>
    <submittedName>
        <fullName evidence="1">Uncharacterized protein</fullName>
    </submittedName>
</protein>
<keyword evidence="2" id="KW-1185">Reference proteome</keyword>
<dbReference type="Proteomes" id="UP000198598">
    <property type="component" value="Unassembled WGS sequence"/>
</dbReference>
<dbReference type="RefSeq" id="WP_093824580.1">
    <property type="nucleotide sequence ID" value="NZ_FOLQ01000002.1"/>
</dbReference>
<reference evidence="1 2" key="1">
    <citation type="submission" date="2016-10" db="EMBL/GenBank/DDBJ databases">
        <authorList>
            <person name="de Groot N.N."/>
        </authorList>
    </citation>
    <scope>NUCLEOTIDE SEQUENCE [LARGE SCALE GENOMIC DNA]</scope>
    <source>
        <strain evidence="1 2">DSM 26130</strain>
    </source>
</reference>
<proteinExistence type="predicted"/>
<evidence type="ECO:0000313" key="2">
    <source>
        <dbReference type="Proteomes" id="UP000198598"/>
    </source>
</evidence>